<gene>
    <name evidence="2" type="ORF">VM1G_02416</name>
</gene>
<name>A0A194VSQ2_CYTMA</name>
<feature type="compositionally biased region" description="Low complexity" evidence="1">
    <location>
        <begin position="151"/>
        <end position="162"/>
    </location>
</feature>
<protein>
    <submittedName>
        <fullName evidence="2">Uncharacterized protein</fullName>
    </submittedName>
</protein>
<keyword evidence="3" id="KW-1185">Reference proteome</keyword>
<organism evidence="2 3">
    <name type="scientific">Cytospora mali</name>
    <name type="common">Apple Valsa canker fungus</name>
    <name type="synonym">Valsa mali</name>
    <dbReference type="NCBI Taxonomy" id="578113"/>
    <lineage>
        <taxon>Eukaryota</taxon>
        <taxon>Fungi</taxon>
        <taxon>Dikarya</taxon>
        <taxon>Ascomycota</taxon>
        <taxon>Pezizomycotina</taxon>
        <taxon>Sordariomycetes</taxon>
        <taxon>Sordariomycetidae</taxon>
        <taxon>Diaporthales</taxon>
        <taxon>Cytosporaceae</taxon>
        <taxon>Cytospora</taxon>
    </lineage>
</organism>
<accession>A0A194VSQ2</accession>
<evidence type="ECO:0000313" key="2">
    <source>
        <dbReference type="EMBL" id="KUI66840.1"/>
    </source>
</evidence>
<feature type="region of interest" description="Disordered" evidence="1">
    <location>
        <begin position="146"/>
        <end position="168"/>
    </location>
</feature>
<proteinExistence type="predicted"/>
<evidence type="ECO:0000313" key="3">
    <source>
        <dbReference type="Proteomes" id="UP000078559"/>
    </source>
</evidence>
<sequence>MSGITKEQRIQSWNVQILVGRKRIAGVYQRDNLLSVADIAQELELCLIFDKPGAPWQPALLDDESKHLIILDHQNNLPFPTPDGLRDYTYVFHSPQCSRDLHSLADPCIRCATLPNRRADPRYQEIGKQSQDDRLSMVPLRKVATLKRRSTSASPVSQSPSPTKMSCLDEPIPRVVISPDEARPFINDFRANVLANWCTCVISGKGESWFRSGIVGPA</sequence>
<dbReference type="EMBL" id="CM003099">
    <property type="protein sequence ID" value="KUI66840.1"/>
    <property type="molecule type" value="Genomic_DNA"/>
</dbReference>
<evidence type="ECO:0000256" key="1">
    <source>
        <dbReference type="SAM" id="MobiDB-lite"/>
    </source>
</evidence>
<reference evidence="2" key="1">
    <citation type="submission" date="2014-12" db="EMBL/GenBank/DDBJ databases">
        <title>Genome Sequence of Valsa Canker Pathogens Uncovers a Specific Adaption of Colonization on Woody Bark.</title>
        <authorList>
            <person name="Yin Z."/>
            <person name="Liu H."/>
            <person name="Gao X."/>
            <person name="Li Z."/>
            <person name="Song N."/>
            <person name="Ke X."/>
            <person name="Dai Q."/>
            <person name="Wu Y."/>
            <person name="Sun Y."/>
            <person name="Xu J.-R."/>
            <person name="Kang Z.K."/>
            <person name="Wang L."/>
            <person name="Huang L."/>
        </authorList>
    </citation>
    <scope>NUCLEOTIDE SEQUENCE [LARGE SCALE GENOMIC DNA]</scope>
    <source>
        <strain evidence="2">03-8</strain>
    </source>
</reference>
<dbReference type="AlphaFoldDB" id="A0A194VSQ2"/>
<dbReference type="Proteomes" id="UP000078559">
    <property type="component" value="Chromosome 2"/>
</dbReference>